<sequence>MPHTTPPRLVLDGFLASGQPLSGLEPELYRPVDPQHPDGPMRIATYAEMNEDWRKKNTPQASDSVLSSALSQTLGNDTVTRIDSDISTYYNNVVHNPQPWKK</sequence>
<keyword evidence="2" id="KW-1185">Reference proteome</keyword>
<gene>
    <name evidence="1" type="ORF">NJB1907Z4_C42870</name>
</gene>
<proteinExistence type="predicted"/>
<dbReference type="Proteomes" id="UP001058626">
    <property type="component" value="Chromosome"/>
</dbReference>
<reference evidence="1" key="1">
    <citation type="submission" date="2022-06" db="EMBL/GenBank/DDBJ databases">
        <title>Complete genome sequence of Mycobacterium pseudoshottsii NJB1907-Z4.</title>
        <authorList>
            <person name="Komine T."/>
            <person name="Fukano H."/>
            <person name="Wada S."/>
        </authorList>
    </citation>
    <scope>NUCLEOTIDE SEQUENCE</scope>
    <source>
        <strain evidence="1">NJB1907-Z4</strain>
    </source>
</reference>
<name>A0A9N7LRY2_9MYCO</name>
<organism evidence="1 2">
    <name type="scientific">Mycobacterium pseudoshottsii</name>
    <dbReference type="NCBI Taxonomy" id="265949"/>
    <lineage>
        <taxon>Bacteria</taxon>
        <taxon>Bacillati</taxon>
        <taxon>Actinomycetota</taxon>
        <taxon>Actinomycetes</taxon>
        <taxon>Mycobacteriales</taxon>
        <taxon>Mycobacteriaceae</taxon>
        <taxon>Mycobacterium</taxon>
        <taxon>Mycobacterium ulcerans group</taxon>
    </lineage>
</organism>
<accession>A0A9N7LRY2</accession>
<evidence type="ECO:0000313" key="1">
    <source>
        <dbReference type="EMBL" id="BDN84072.1"/>
    </source>
</evidence>
<dbReference type="AlphaFoldDB" id="A0A9N7LRY2"/>
<protein>
    <submittedName>
        <fullName evidence="1">Uncharacterized protein</fullName>
    </submittedName>
</protein>
<dbReference type="EMBL" id="AP026367">
    <property type="protein sequence ID" value="BDN84072.1"/>
    <property type="molecule type" value="Genomic_DNA"/>
</dbReference>
<dbReference type="RefSeq" id="WP_020786367.1">
    <property type="nucleotide sequence ID" value="NZ_AP026367.1"/>
</dbReference>
<evidence type="ECO:0000313" key="2">
    <source>
        <dbReference type="Proteomes" id="UP001058626"/>
    </source>
</evidence>